<dbReference type="EC" id="2.7.13.3" evidence="3"/>
<evidence type="ECO:0000256" key="6">
    <source>
        <dbReference type="ARBA" id="ARBA00022692"/>
    </source>
</evidence>
<keyword evidence="4" id="KW-0597">Phosphoprotein</keyword>
<dbReference type="Pfam" id="PF00512">
    <property type="entry name" value="HisKA"/>
    <property type="match status" value="1"/>
</dbReference>
<reference evidence="12 13" key="1">
    <citation type="submission" date="2019-01" db="EMBL/GenBank/DDBJ databases">
        <title>Nocardioides guangzhouensis sp. nov., an actinobacterium isolated from soil.</title>
        <authorList>
            <person name="Fu Y."/>
            <person name="Cai Y."/>
            <person name="Lin Z."/>
            <person name="Chen P."/>
        </authorList>
    </citation>
    <scope>NUCLEOTIDE SEQUENCE [LARGE SCALE GENOMIC DNA]</scope>
    <source>
        <strain evidence="12 13">130</strain>
    </source>
</reference>
<protein>
    <recommendedName>
        <fullName evidence="3">histidine kinase</fullName>
        <ecNumber evidence="3">2.7.13.3</ecNumber>
    </recommendedName>
</protein>
<evidence type="ECO:0000256" key="10">
    <source>
        <dbReference type="SAM" id="Phobius"/>
    </source>
</evidence>
<dbReference type="GO" id="GO:0005886">
    <property type="term" value="C:plasma membrane"/>
    <property type="evidence" value="ECO:0007669"/>
    <property type="project" value="UniProtKB-SubCell"/>
</dbReference>
<comment type="catalytic activity">
    <reaction evidence="1">
        <text>ATP + protein L-histidine = ADP + protein N-phospho-L-histidine.</text>
        <dbReference type="EC" id="2.7.13.3"/>
    </reaction>
</comment>
<keyword evidence="10" id="KW-0472">Membrane</keyword>
<dbReference type="Pfam" id="PF18092">
    <property type="entry name" value="DraK_HK_N"/>
    <property type="match status" value="1"/>
</dbReference>
<gene>
    <name evidence="12" type="ORF">EKO23_21315</name>
</gene>
<comment type="subcellular location">
    <subcellularLocation>
        <location evidence="2">Cell membrane</location>
    </subcellularLocation>
</comment>
<organism evidence="12 13">
    <name type="scientific">Nocardioides guangzhouensis</name>
    <dbReference type="NCBI Taxonomy" id="2497878"/>
    <lineage>
        <taxon>Bacteria</taxon>
        <taxon>Bacillati</taxon>
        <taxon>Actinomycetota</taxon>
        <taxon>Actinomycetes</taxon>
        <taxon>Propionibacteriales</taxon>
        <taxon>Nocardioidaceae</taxon>
        <taxon>Nocardioides</taxon>
    </lineage>
</organism>
<keyword evidence="8 10" id="KW-1133">Transmembrane helix</keyword>
<keyword evidence="9" id="KW-0902">Two-component regulatory system</keyword>
<evidence type="ECO:0000256" key="8">
    <source>
        <dbReference type="ARBA" id="ARBA00022989"/>
    </source>
</evidence>
<dbReference type="Proteomes" id="UP000295198">
    <property type="component" value="Unassembled WGS sequence"/>
</dbReference>
<evidence type="ECO:0000256" key="9">
    <source>
        <dbReference type="ARBA" id="ARBA00023012"/>
    </source>
</evidence>
<dbReference type="InterPro" id="IPR040868">
    <property type="entry name" value="DraK_HK_N"/>
</dbReference>
<accession>A0A4Q4Z6G2</accession>
<evidence type="ECO:0000256" key="5">
    <source>
        <dbReference type="ARBA" id="ARBA00022679"/>
    </source>
</evidence>
<name>A0A4Q4Z6G2_9ACTN</name>
<dbReference type="OrthoDB" id="9786919at2"/>
<keyword evidence="13" id="KW-1185">Reference proteome</keyword>
<feature type="domain" description="HAMP" evidence="11">
    <location>
        <begin position="152"/>
        <end position="204"/>
    </location>
</feature>
<dbReference type="GO" id="GO:0000155">
    <property type="term" value="F:phosphorelay sensor kinase activity"/>
    <property type="evidence" value="ECO:0007669"/>
    <property type="project" value="InterPro"/>
</dbReference>
<dbReference type="InterPro" id="IPR003661">
    <property type="entry name" value="HisK_dim/P_dom"/>
</dbReference>
<feature type="transmembrane region" description="Helical" evidence="10">
    <location>
        <begin position="129"/>
        <end position="151"/>
    </location>
</feature>
<dbReference type="SUPFAM" id="SSF47384">
    <property type="entry name" value="Homodimeric domain of signal transducing histidine kinase"/>
    <property type="match status" value="1"/>
</dbReference>
<dbReference type="Gene3D" id="1.10.287.130">
    <property type="match status" value="1"/>
</dbReference>
<keyword evidence="7 12" id="KW-0418">Kinase</keyword>
<dbReference type="PANTHER" id="PTHR45436">
    <property type="entry name" value="SENSOR HISTIDINE KINASE YKOH"/>
    <property type="match status" value="1"/>
</dbReference>
<dbReference type="InterPro" id="IPR003660">
    <property type="entry name" value="HAMP_dom"/>
</dbReference>
<evidence type="ECO:0000259" key="11">
    <source>
        <dbReference type="PROSITE" id="PS50885"/>
    </source>
</evidence>
<evidence type="ECO:0000313" key="13">
    <source>
        <dbReference type="Proteomes" id="UP000295198"/>
    </source>
</evidence>
<keyword evidence="5" id="KW-0808">Transferase</keyword>
<evidence type="ECO:0000256" key="7">
    <source>
        <dbReference type="ARBA" id="ARBA00022777"/>
    </source>
</evidence>
<dbReference type="PROSITE" id="PS50885">
    <property type="entry name" value="HAMP"/>
    <property type="match status" value="1"/>
</dbReference>
<evidence type="ECO:0000256" key="4">
    <source>
        <dbReference type="ARBA" id="ARBA00022553"/>
    </source>
</evidence>
<dbReference type="Gene3D" id="6.10.340.10">
    <property type="match status" value="1"/>
</dbReference>
<keyword evidence="6 10" id="KW-0812">Transmembrane</keyword>
<dbReference type="EMBL" id="SDKM01000044">
    <property type="protein sequence ID" value="RYP82626.1"/>
    <property type="molecule type" value="Genomic_DNA"/>
</dbReference>
<comment type="caution">
    <text evidence="12">The sequence shown here is derived from an EMBL/GenBank/DDBJ whole genome shotgun (WGS) entry which is preliminary data.</text>
</comment>
<dbReference type="CDD" id="cd00082">
    <property type="entry name" value="HisKA"/>
    <property type="match status" value="1"/>
</dbReference>
<dbReference type="PANTHER" id="PTHR45436:SF5">
    <property type="entry name" value="SENSOR HISTIDINE KINASE TRCS"/>
    <property type="match status" value="1"/>
</dbReference>
<dbReference type="RefSeq" id="WP_134720499.1">
    <property type="nucleotide sequence ID" value="NZ_SDKM01000044.1"/>
</dbReference>
<evidence type="ECO:0000256" key="2">
    <source>
        <dbReference type="ARBA" id="ARBA00004236"/>
    </source>
</evidence>
<sequence length="397" mass="42453">MRRRLAAAFVLLALVLLVTVGVVRAFSVRDMIHDEESAELGRQARLIATRVDERLADGEPVDAAYLDDLVPADTQLVYETDDASVVVNGTGFGAADGEDAMSARAATSQGTVTVIQSEAVLGDILGRNLGSLVVLMVVMCLIATVVGIIAADMLTRPFRKLADAAGALSRGRYDLELPHSSMPEVTAINDALVRSASQLQHSIRRDREFLQHASHVLRTPIAGVRLELEELAGRPGLREDVREAVLHSASEMEKLNGVVDQLLADSRNRPLVAGSEIDLQSLATAIGHRWREGVPEDTSVRVYVDGGAEEVLTPGPVEQLLDHLLADVQALDPREVSLRFSGQGNYVRIRVCGADASSAGGDAGALARALSVTEAMGGRINGDVMAERGIEILLPRR</sequence>
<evidence type="ECO:0000256" key="3">
    <source>
        <dbReference type="ARBA" id="ARBA00012438"/>
    </source>
</evidence>
<dbReference type="InterPro" id="IPR050428">
    <property type="entry name" value="TCS_sensor_his_kinase"/>
</dbReference>
<dbReference type="AlphaFoldDB" id="A0A4Q4Z6G2"/>
<dbReference type="SMART" id="SM00388">
    <property type="entry name" value="HisKA"/>
    <property type="match status" value="1"/>
</dbReference>
<evidence type="ECO:0000256" key="1">
    <source>
        <dbReference type="ARBA" id="ARBA00000085"/>
    </source>
</evidence>
<dbReference type="InterPro" id="IPR036097">
    <property type="entry name" value="HisK_dim/P_sf"/>
</dbReference>
<proteinExistence type="predicted"/>
<evidence type="ECO:0000313" key="12">
    <source>
        <dbReference type="EMBL" id="RYP82626.1"/>
    </source>
</evidence>